<sequence>MEEAMVTDLLCACQGVSDIDDENYSFGIGEPRIIQRLKSPVLNLEAISTRGHPTTSPTDAFNAALDPSVVAFGDLIDQYLGRVSRAVEITNRIHEVFFVQKELLIKLKHTQKPNPTWLAEF</sequence>
<dbReference type="AlphaFoldDB" id="A0AAV0YVC5"/>
<protein>
    <submittedName>
        <fullName evidence="1">Uncharacterized protein</fullName>
    </submittedName>
</protein>
<keyword evidence="2" id="KW-1185">Reference proteome</keyword>
<dbReference type="EMBL" id="OX451736">
    <property type="protein sequence ID" value="CAI8589561.1"/>
    <property type="molecule type" value="Genomic_DNA"/>
</dbReference>
<proteinExistence type="predicted"/>
<evidence type="ECO:0000313" key="2">
    <source>
        <dbReference type="Proteomes" id="UP001157006"/>
    </source>
</evidence>
<dbReference type="Proteomes" id="UP001157006">
    <property type="component" value="Chromosome 1L"/>
</dbReference>
<organism evidence="1 2">
    <name type="scientific">Vicia faba</name>
    <name type="common">Broad bean</name>
    <name type="synonym">Faba vulgaris</name>
    <dbReference type="NCBI Taxonomy" id="3906"/>
    <lineage>
        <taxon>Eukaryota</taxon>
        <taxon>Viridiplantae</taxon>
        <taxon>Streptophyta</taxon>
        <taxon>Embryophyta</taxon>
        <taxon>Tracheophyta</taxon>
        <taxon>Spermatophyta</taxon>
        <taxon>Magnoliopsida</taxon>
        <taxon>eudicotyledons</taxon>
        <taxon>Gunneridae</taxon>
        <taxon>Pentapetalae</taxon>
        <taxon>rosids</taxon>
        <taxon>fabids</taxon>
        <taxon>Fabales</taxon>
        <taxon>Fabaceae</taxon>
        <taxon>Papilionoideae</taxon>
        <taxon>50 kb inversion clade</taxon>
        <taxon>NPAAA clade</taxon>
        <taxon>Hologalegina</taxon>
        <taxon>IRL clade</taxon>
        <taxon>Fabeae</taxon>
        <taxon>Vicia</taxon>
    </lineage>
</organism>
<gene>
    <name evidence="1" type="ORF">VFH_I398520</name>
</gene>
<evidence type="ECO:0000313" key="1">
    <source>
        <dbReference type="EMBL" id="CAI8589561.1"/>
    </source>
</evidence>
<reference evidence="1 2" key="1">
    <citation type="submission" date="2023-01" db="EMBL/GenBank/DDBJ databases">
        <authorList>
            <person name="Kreplak J."/>
        </authorList>
    </citation>
    <scope>NUCLEOTIDE SEQUENCE [LARGE SCALE GENOMIC DNA]</scope>
</reference>
<name>A0AAV0YVC5_VICFA</name>
<accession>A0AAV0YVC5</accession>